<gene>
    <name evidence="8" type="ORF">ROHU_025595</name>
</gene>
<proteinExistence type="predicted"/>
<dbReference type="InterPro" id="IPR001781">
    <property type="entry name" value="Znf_LIM"/>
</dbReference>
<keyword evidence="1 6" id="KW-0479">Metal-binding</keyword>
<dbReference type="PROSITE" id="PS50023">
    <property type="entry name" value="LIM_DOMAIN_2"/>
    <property type="match status" value="1"/>
</dbReference>
<protein>
    <recommendedName>
        <fullName evidence="5">LIM domain only protein 3</fullName>
    </recommendedName>
</protein>
<evidence type="ECO:0000313" key="9">
    <source>
        <dbReference type="Proteomes" id="UP000290572"/>
    </source>
</evidence>
<accession>A0A498MJT3</accession>
<keyword evidence="3 6" id="KW-0862">Zinc</keyword>
<dbReference type="PANTHER" id="PTHR45787:SF7">
    <property type="entry name" value="LIM DOMAIN ONLY PROTEIN 3"/>
    <property type="match status" value="1"/>
</dbReference>
<dbReference type="Proteomes" id="UP000290572">
    <property type="component" value="Unassembled WGS sequence"/>
</dbReference>
<comment type="caution">
    <text evidence="8">The sequence shown here is derived from an EMBL/GenBank/DDBJ whole genome shotgun (WGS) entry which is preliminary data.</text>
</comment>
<evidence type="ECO:0000256" key="2">
    <source>
        <dbReference type="ARBA" id="ARBA00022737"/>
    </source>
</evidence>
<organism evidence="8 9">
    <name type="scientific">Labeo rohita</name>
    <name type="common">Indian major carp</name>
    <name type="synonym">Cyprinus rohita</name>
    <dbReference type="NCBI Taxonomy" id="84645"/>
    <lineage>
        <taxon>Eukaryota</taxon>
        <taxon>Metazoa</taxon>
        <taxon>Chordata</taxon>
        <taxon>Craniata</taxon>
        <taxon>Vertebrata</taxon>
        <taxon>Euteleostomi</taxon>
        <taxon>Actinopterygii</taxon>
        <taxon>Neopterygii</taxon>
        <taxon>Teleostei</taxon>
        <taxon>Ostariophysi</taxon>
        <taxon>Cypriniformes</taxon>
        <taxon>Cyprinidae</taxon>
        <taxon>Labeoninae</taxon>
        <taxon>Labeonini</taxon>
        <taxon>Labeo</taxon>
    </lineage>
</organism>
<dbReference type="Gene3D" id="2.10.110.10">
    <property type="entry name" value="Cysteine Rich Protein"/>
    <property type="match status" value="1"/>
</dbReference>
<name>A0A498MJT3_LABRO</name>
<dbReference type="AlphaFoldDB" id="A0A498MJT3"/>
<keyword evidence="4 6" id="KW-0440">LIM domain</keyword>
<keyword evidence="2" id="KW-0677">Repeat</keyword>
<evidence type="ECO:0000259" key="7">
    <source>
        <dbReference type="PROSITE" id="PS50023"/>
    </source>
</evidence>
<dbReference type="GO" id="GO:0005634">
    <property type="term" value="C:nucleus"/>
    <property type="evidence" value="ECO:0007669"/>
    <property type="project" value="TreeGrafter"/>
</dbReference>
<dbReference type="STRING" id="84645.A0A498MJT3"/>
<dbReference type="PANTHER" id="PTHR45787">
    <property type="entry name" value="LD11652P"/>
    <property type="match status" value="1"/>
</dbReference>
<sequence length="151" mass="17104">MVMRAKENVYHLDCFACQLCNQRFCVGDKFFLKNNMILCQTDYEEGLMKEGYAPQDKVKMIKITEVELVKIPILSRNMHLNLADFHASLTFRKLMGRFAYTVISKTECLLKQFGLSASLKGTTVDAEQPVVNLQVSTPLAYPPDHAALPVL</sequence>
<dbReference type="SMART" id="SM00132">
    <property type="entry name" value="LIM"/>
    <property type="match status" value="1"/>
</dbReference>
<dbReference type="InterPro" id="IPR050945">
    <property type="entry name" value="LMO_RBTN_TF"/>
</dbReference>
<dbReference type="GO" id="GO:0003713">
    <property type="term" value="F:transcription coactivator activity"/>
    <property type="evidence" value="ECO:0007669"/>
    <property type="project" value="TreeGrafter"/>
</dbReference>
<dbReference type="EMBL" id="QBIY01012660">
    <property type="protein sequence ID" value="RXN19722.1"/>
    <property type="molecule type" value="Genomic_DNA"/>
</dbReference>
<feature type="domain" description="LIM zinc-binding" evidence="7">
    <location>
        <begin position="1"/>
        <end position="49"/>
    </location>
</feature>
<evidence type="ECO:0000256" key="3">
    <source>
        <dbReference type="ARBA" id="ARBA00022833"/>
    </source>
</evidence>
<dbReference type="Pfam" id="PF00412">
    <property type="entry name" value="LIM"/>
    <property type="match status" value="1"/>
</dbReference>
<dbReference type="GO" id="GO:0140297">
    <property type="term" value="F:DNA-binding transcription factor binding"/>
    <property type="evidence" value="ECO:0007669"/>
    <property type="project" value="TreeGrafter"/>
</dbReference>
<evidence type="ECO:0000256" key="4">
    <source>
        <dbReference type="ARBA" id="ARBA00023038"/>
    </source>
</evidence>
<evidence type="ECO:0000313" key="8">
    <source>
        <dbReference type="EMBL" id="RXN19722.1"/>
    </source>
</evidence>
<evidence type="ECO:0000256" key="5">
    <source>
        <dbReference type="ARBA" id="ARBA00039224"/>
    </source>
</evidence>
<evidence type="ECO:0000256" key="1">
    <source>
        <dbReference type="ARBA" id="ARBA00022723"/>
    </source>
</evidence>
<dbReference type="GO" id="GO:0045944">
    <property type="term" value="P:positive regulation of transcription by RNA polymerase II"/>
    <property type="evidence" value="ECO:0007669"/>
    <property type="project" value="TreeGrafter"/>
</dbReference>
<reference evidence="8 9" key="1">
    <citation type="submission" date="2018-03" db="EMBL/GenBank/DDBJ databases">
        <title>Draft genome sequence of Rohu Carp (Labeo rohita).</title>
        <authorList>
            <person name="Das P."/>
            <person name="Kushwaha B."/>
            <person name="Joshi C.G."/>
            <person name="Kumar D."/>
            <person name="Nagpure N.S."/>
            <person name="Sahoo L."/>
            <person name="Das S.P."/>
            <person name="Bit A."/>
            <person name="Patnaik S."/>
            <person name="Meher P.K."/>
            <person name="Jayasankar P."/>
            <person name="Koringa P.G."/>
            <person name="Patel N.V."/>
            <person name="Hinsu A.T."/>
            <person name="Kumar R."/>
            <person name="Pandey M."/>
            <person name="Agarwal S."/>
            <person name="Srivastava S."/>
            <person name="Singh M."/>
            <person name="Iquebal M.A."/>
            <person name="Jaiswal S."/>
            <person name="Angadi U.B."/>
            <person name="Kumar N."/>
            <person name="Raza M."/>
            <person name="Shah T.M."/>
            <person name="Rai A."/>
            <person name="Jena J.K."/>
        </authorList>
    </citation>
    <scope>NUCLEOTIDE SEQUENCE [LARGE SCALE GENOMIC DNA]</scope>
    <source>
        <strain evidence="8">DASCIFA01</strain>
        <tissue evidence="8">Testis</tissue>
    </source>
</reference>
<keyword evidence="9" id="KW-1185">Reference proteome</keyword>
<dbReference type="GO" id="GO:0046872">
    <property type="term" value="F:metal ion binding"/>
    <property type="evidence" value="ECO:0007669"/>
    <property type="project" value="UniProtKB-KW"/>
</dbReference>
<evidence type="ECO:0000256" key="6">
    <source>
        <dbReference type="PROSITE-ProRule" id="PRU00125"/>
    </source>
</evidence>